<organism evidence="10 11">
    <name type="scientific">Gloeobacter morelensis MG652769</name>
    <dbReference type="NCBI Taxonomy" id="2781736"/>
    <lineage>
        <taxon>Bacteria</taxon>
        <taxon>Bacillati</taxon>
        <taxon>Cyanobacteriota</taxon>
        <taxon>Cyanophyceae</taxon>
        <taxon>Gloeobacterales</taxon>
        <taxon>Gloeobacteraceae</taxon>
        <taxon>Gloeobacter</taxon>
        <taxon>Gloeobacter morelensis</taxon>
    </lineage>
</organism>
<feature type="transmembrane region" description="Helical" evidence="8">
    <location>
        <begin position="191"/>
        <end position="209"/>
    </location>
</feature>
<dbReference type="EMBL" id="CP063845">
    <property type="protein sequence ID" value="UFP94984.1"/>
    <property type="molecule type" value="Genomic_DNA"/>
</dbReference>
<gene>
    <name evidence="10" type="ORF">ISF26_01675</name>
</gene>
<dbReference type="RefSeq" id="WP_230842070.1">
    <property type="nucleotide sequence ID" value="NZ_CP063845.1"/>
</dbReference>
<keyword evidence="2" id="KW-0813">Transport</keyword>
<feature type="region of interest" description="Disordered" evidence="7">
    <location>
        <begin position="1"/>
        <end position="23"/>
    </location>
</feature>
<comment type="subcellular location">
    <subcellularLocation>
        <location evidence="1">Membrane</location>
        <topology evidence="1">Multi-pass membrane protein</topology>
    </subcellularLocation>
</comment>
<keyword evidence="3 8" id="KW-0812">Transmembrane</keyword>
<evidence type="ECO:0000256" key="4">
    <source>
        <dbReference type="ARBA" id="ARBA00022989"/>
    </source>
</evidence>
<reference evidence="10 11" key="1">
    <citation type="journal article" date="2021" name="Genome Biol. Evol.">
        <title>Complete Genome Sequencing of a Novel Gloeobacter Species from a Waterfall Cave in Mexico.</title>
        <authorList>
            <person name="Saw J.H."/>
            <person name="Cardona T."/>
            <person name="Montejano G."/>
        </authorList>
    </citation>
    <scope>NUCLEOTIDE SEQUENCE [LARGE SCALE GENOMIC DNA]</scope>
    <source>
        <strain evidence="10">MG652769</strain>
    </source>
</reference>
<sequence length="221" mass="24163">MPDRPSPPTQDHQAPSAESRGPTDGRKVTWLLAGAFLVCIGASFFQASDHLIQQRLSEVEGHLALVGLALTLTARPLNRFLPGLLQERRYLGLLTFAFSVLHTWSQIEHVLGGSLDGMFFLPRDMQFGVVLGIFALLAMVPLALTSTDWAVRTLKGAWKGLHQGVFFAAFLIVLHTLGTGVHYPLVAQTPLTFAFGLALLGGVLWVWRLRNRANDSGKAEP</sequence>
<keyword evidence="4 8" id="KW-1133">Transmembrane helix</keyword>
<evidence type="ECO:0000259" key="9">
    <source>
        <dbReference type="Pfam" id="PF01794"/>
    </source>
</evidence>
<evidence type="ECO:0000256" key="1">
    <source>
        <dbReference type="ARBA" id="ARBA00004141"/>
    </source>
</evidence>
<feature type="domain" description="Ferric oxidoreductase" evidence="9">
    <location>
        <begin position="69"/>
        <end position="172"/>
    </location>
</feature>
<evidence type="ECO:0000313" key="10">
    <source>
        <dbReference type="EMBL" id="UFP94984.1"/>
    </source>
</evidence>
<evidence type="ECO:0000256" key="6">
    <source>
        <dbReference type="ARBA" id="ARBA00023136"/>
    </source>
</evidence>
<feature type="transmembrane region" description="Helical" evidence="8">
    <location>
        <begin position="165"/>
        <end position="185"/>
    </location>
</feature>
<evidence type="ECO:0000313" key="11">
    <source>
        <dbReference type="Proteomes" id="UP001054846"/>
    </source>
</evidence>
<accession>A0ABY3PN00</accession>
<dbReference type="Pfam" id="PF01794">
    <property type="entry name" value="Ferric_reduct"/>
    <property type="match status" value="1"/>
</dbReference>
<keyword evidence="5" id="KW-0408">Iron</keyword>
<keyword evidence="11" id="KW-1185">Reference proteome</keyword>
<feature type="transmembrane region" description="Helical" evidence="8">
    <location>
        <begin position="28"/>
        <end position="47"/>
    </location>
</feature>
<proteinExistence type="predicted"/>
<dbReference type="Proteomes" id="UP001054846">
    <property type="component" value="Chromosome"/>
</dbReference>
<evidence type="ECO:0000256" key="8">
    <source>
        <dbReference type="SAM" id="Phobius"/>
    </source>
</evidence>
<dbReference type="InterPro" id="IPR013130">
    <property type="entry name" value="Fe3_Rdtase_TM_dom"/>
</dbReference>
<name>A0ABY3PN00_9CYAN</name>
<feature type="transmembrane region" description="Helical" evidence="8">
    <location>
        <begin position="90"/>
        <end position="107"/>
    </location>
</feature>
<evidence type="ECO:0000256" key="5">
    <source>
        <dbReference type="ARBA" id="ARBA00023004"/>
    </source>
</evidence>
<evidence type="ECO:0000256" key="7">
    <source>
        <dbReference type="SAM" id="MobiDB-lite"/>
    </source>
</evidence>
<dbReference type="PANTHER" id="PTHR36964:SF1">
    <property type="entry name" value="PROTEIN-METHIONINE-SULFOXIDE REDUCTASE HEME-BINDING SUBUNIT MSRQ"/>
    <property type="match status" value="1"/>
</dbReference>
<evidence type="ECO:0000256" key="2">
    <source>
        <dbReference type="ARBA" id="ARBA00022448"/>
    </source>
</evidence>
<evidence type="ECO:0000256" key="3">
    <source>
        <dbReference type="ARBA" id="ARBA00022692"/>
    </source>
</evidence>
<feature type="transmembrane region" description="Helical" evidence="8">
    <location>
        <begin position="127"/>
        <end position="144"/>
    </location>
</feature>
<protein>
    <submittedName>
        <fullName evidence="10">Ferric reductase-like transmembrane domain-containing protein</fullName>
    </submittedName>
</protein>
<dbReference type="PANTHER" id="PTHR36964">
    <property type="entry name" value="PROTEIN-METHIONINE-SULFOXIDE REDUCTASE HEME-BINDING SUBUNIT MSRQ"/>
    <property type="match status" value="1"/>
</dbReference>
<dbReference type="InterPro" id="IPR022837">
    <property type="entry name" value="MsrQ-like"/>
</dbReference>
<keyword evidence="6 8" id="KW-0472">Membrane</keyword>